<dbReference type="InterPro" id="IPR003352">
    <property type="entry name" value="PTS_EIIC"/>
</dbReference>
<accession>A0ABS5PRU0</accession>
<feature type="transmembrane region" description="Helical" evidence="8">
    <location>
        <begin position="198"/>
        <end position="220"/>
    </location>
</feature>
<keyword evidence="5 8" id="KW-0812">Transmembrane</keyword>
<dbReference type="EMBL" id="JAHBCL010000017">
    <property type="protein sequence ID" value="MBS7527134.1"/>
    <property type="molecule type" value="Genomic_DNA"/>
</dbReference>
<evidence type="ECO:0000256" key="2">
    <source>
        <dbReference type="ARBA" id="ARBA00022448"/>
    </source>
</evidence>
<dbReference type="Proteomes" id="UP000746471">
    <property type="component" value="Unassembled WGS sequence"/>
</dbReference>
<evidence type="ECO:0000256" key="6">
    <source>
        <dbReference type="ARBA" id="ARBA00022989"/>
    </source>
</evidence>
<feature type="transmembrane region" description="Helical" evidence="8">
    <location>
        <begin position="92"/>
        <end position="112"/>
    </location>
</feature>
<feature type="transmembrane region" description="Helical" evidence="8">
    <location>
        <begin position="170"/>
        <end position="191"/>
    </location>
</feature>
<keyword evidence="7 8" id="KW-0472">Membrane</keyword>
<keyword evidence="11" id="KW-1185">Reference proteome</keyword>
<evidence type="ECO:0000256" key="4">
    <source>
        <dbReference type="ARBA" id="ARBA00022597"/>
    </source>
</evidence>
<keyword evidence="6 8" id="KW-1133">Transmembrane helix</keyword>
<evidence type="ECO:0000256" key="7">
    <source>
        <dbReference type="ARBA" id="ARBA00023136"/>
    </source>
</evidence>
<keyword evidence="3" id="KW-1003">Cell membrane</keyword>
<sequence>MKVRQYLTKTLNGMALGLFASLIIGLILKQLGDVFHIAALVTFGSIAQVMMGPAIGAAVAYSVGASPLGIFASIVAGTMGAGSVSINEAGQMLIGIGEPMGAFVSGLVAAEFSKLIAGKTKVDIVLVPALTIIVGGIVGITLSPVIATLMKGIGQVINTATELQPVPMGIAVAVLMGIILTLPISSAALAISLGLSGVAAGASLIGCCCQMIGFACISYRENGIGGFIAQGLGTSMLQVPNIIKNPKIWIPSIVASAILGPIGTTLLKMESNSIGAGMGTSGLVGQFGTFAAMGETTSTTMLFALIAIMHFILPGILSLIVSEWMRRKGYIKLGDLALDDGKK</sequence>
<evidence type="ECO:0000256" key="3">
    <source>
        <dbReference type="ARBA" id="ARBA00022475"/>
    </source>
</evidence>
<feature type="transmembrane region" description="Helical" evidence="8">
    <location>
        <begin position="12"/>
        <end position="28"/>
    </location>
</feature>
<feature type="domain" description="Phosphotransferase system EIIC" evidence="9">
    <location>
        <begin position="9"/>
        <end position="337"/>
    </location>
</feature>
<evidence type="ECO:0000259" key="9">
    <source>
        <dbReference type="Pfam" id="PF13303"/>
    </source>
</evidence>
<feature type="transmembrane region" description="Helical" evidence="8">
    <location>
        <begin position="124"/>
        <end position="150"/>
    </location>
</feature>
<feature type="transmembrane region" description="Helical" evidence="8">
    <location>
        <begin position="248"/>
        <end position="267"/>
    </location>
</feature>
<feature type="transmembrane region" description="Helical" evidence="8">
    <location>
        <begin position="34"/>
        <end position="61"/>
    </location>
</feature>
<evidence type="ECO:0000313" key="11">
    <source>
        <dbReference type="Proteomes" id="UP000746471"/>
    </source>
</evidence>
<gene>
    <name evidence="10" type="ORF">KHM83_10630</name>
</gene>
<evidence type="ECO:0000313" key="10">
    <source>
        <dbReference type="EMBL" id="MBS7527134.1"/>
    </source>
</evidence>
<comment type="subcellular location">
    <subcellularLocation>
        <location evidence="1">Cell membrane</location>
        <topology evidence="1">Multi-pass membrane protein</topology>
    </subcellularLocation>
</comment>
<feature type="transmembrane region" description="Helical" evidence="8">
    <location>
        <begin position="300"/>
        <end position="322"/>
    </location>
</feature>
<dbReference type="Pfam" id="PF13303">
    <property type="entry name" value="PTS_EIIC_2"/>
    <property type="match status" value="1"/>
</dbReference>
<feature type="transmembrane region" description="Helical" evidence="8">
    <location>
        <begin position="68"/>
        <end position="86"/>
    </location>
</feature>
<evidence type="ECO:0000256" key="1">
    <source>
        <dbReference type="ARBA" id="ARBA00004651"/>
    </source>
</evidence>
<keyword evidence="4 10" id="KW-0762">Sugar transport</keyword>
<keyword evidence="2" id="KW-0813">Transport</keyword>
<dbReference type="RefSeq" id="WP_213236997.1">
    <property type="nucleotide sequence ID" value="NZ_JAHBCL010000017.1"/>
</dbReference>
<protein>
    <submittedName>
        <fullName evidence="10">PTS sugar transporter subunit IIC</fullName>
    </submittedName>
</protein>
<evidence type="ECO:0000256" key="8">
    <source>
        <dbReference type="SAM" id="Phobius"/>
    </source>
</evidence>
<comment type="caution">
    <text evidence="10">The sequence shown here is derived from an EMBL/GenBank/DDBJ whole genome shotgun (WGS) entry which is preliminary data.</text>
</comment>
<proteinExistence type="predicted"/>
<name>A0ABS5PRU0_9FIRM</name>
<evidence type="ECO:0000256" key="5">
    <source>
        <dbReference type="ARBA" id="ARBA00022692"/>
    </source>
</evidence>
<reference evidence="10 11" key="1">
    <citation type="submission" date="2021-05" db="EMBL/GenBank/DDBJ databases">
        <title>Fusibacter ferrireducens sp. nov., an anaerobic, sulfur- and Fe-reducing bacterium isolated from the mangrove sediment.</title>
        <authorList>
            <person name="Qiu D."/>
        </authorList>
    </citation>
    <scope>NUCLEOTIDE SEQUENCE [LARGE SCALE GENOMIC DNA]</scope>
    <source>
        <strain evidence="10 11">DSM 12116</strain>
    </source>
</reference>
<organism evidence="10 11">
    <name type="scientific">Fusibacter paucivorans</name>
    <dbReference type="NCBI Taxonomy" id="76009"/>
    <lineage>
        <taxon>Bacteria</taxon>
        <taxon>Bacillati</taxon>
        <taxon>Bacillota</taxon>
        <taxon>Clostridia</taxon>
        <taxon>Eubacteriales</taxon>
        <taxon>Eubacteriales Family XII. Incertae Sedis</taxon>
        <taxon>Fusibacter</taxon>
    </lineage>
</organism>